<dbReference type="Proteomes" id="UP000027135">
    <property type="component" value="Unassembled WGS sequence"/>
</dbReference>
<dbReference type="InterPro" id="IPR009210">
    <property type="entry name" value="ASCC1"/>
</dbReference>
<dbReference type="InParanoid" id="A0A067QYK4"/>
<dbReference type="Pfam" id="PF00013">
    <property type="entry name" value="KH_1"/>
    <property type="match status" value="1"/>
</dbReference>
<keyword evidence="4" id="KW-1185">Reference proteome</keyword>
<dbReference type="OrthoDB" id="277832at2759"/>
<dbReference type="eggNOG" id="KOG2814">
    <property type="taxonomic scope" value="Eukaryota"/>
</dbReference>
<dbReference type="PIRSF" id="PIRSF027019">
    <property type="entry name" value="Euk_LigT"/>
    <property type="match status" value="1"/>
</dbReference>
<dbReference type="GO" id="GO:0006307">
    <property type="term" value="P:DNA alkylation repair"/>
    <property type="evidence" value="ECO:0007669"/>
    <property type="project" value="InterPro"/>
</dbReference>
<dbReference type="SUPFAM" id="SSF55144">
    <property type="entry name" value="LigT-like"/>
    <property type="match status" value="1"/>
</dbReference>
<dbReference type="InterPro" id="IPR004088">
    <property type="entry name" value="KH_dom_type_1"/>
</dbReference>
<dbReference type="InterPro" id="IPR009097">
    <property type="entry name" value="Cyclic_Pdiesterase"/>
</dbReference>
<dbReference type="GO" id="GO:0003723">
    <property type="term" value="F:RNA binding"/>
    <property type="evidence" value="ECO:0007669"/>
    <property type="project" value="UniProtKB-UniRule"/>
</dbReference>
<dbReference type="Pfam" id="PF10469">
    <property type="entry name" value="AKAP7_NLS"/>
    <property type="match status" value="1"/>
</dbReference>
<evidence type="ECO:0000313" key="4">
    <source>
        <dbReference type="Proteomes" id="UP000027135"/>
    </source>
</evidence>
<dbReference type="OMA" id="CLAHFQT"/>
<evidence type="ECO:0000256" key="1">
    <source>
        <dbReference type="PROSITE-ProRule" id="PRU00117"/>
    </source>
</evidence>
<dbReference type="InterPro" id="IPR036612">
    <property type="entry name" value="KH_dom_type_1_sf"/>
</dbReference>
<sequence>MDILKPDLMWIEKRCYRLNFQDSSFKGEVDEQFTDGFAEEDTECPFEEQRDYSEIETIENGTYKTSLSVPRFYFAFVIGSKGVVRRRLESETKTQIRVPKQGQDGYIVITGGTKSGVSAARRRIDLIVMSARQKQQFTHFISVPFIGDSIRKRFVEFKESVLHICKNSRGIDASIFQTPEKLHLTLGTLVIMDAVEREKAAQTLAECKESVIAPLLQNRPLVVCMVGVEYMNDDPAEVDVLYGKVRVKDRSQVLQQIADQVADRFSSKGLMQKQYEQVKLHVTLMNTRFRSEESEPDISGGKRKPRESFDATGILKNFCDFDFGEQTVDSIHLSLRFSTSGSSGYYQATASVSFS</sequence>
<dbReference type="InterPro" id="IPR004087">
    <property type="entry name" value="KH_dom"/>
</dbReference>
<dbReference type="CDD" id="cd22419">
    <property type="entry name" value="KH-I_ASCC1"/>
    <property type="match status" value="1"/>
</dbReference>
<evidence type="ECO:0000259" key="2">
    <source>
        <dbReference type="SMART" id="SM00322"/>
    </source>
</evidence>
<dbReference type="InterPro" id="IPR019510">
    <property type="entry name" value="AKAP7-like_phosphoesterase"/>
</dbReference>
<name>A0A067QYK4_ZOONE</name>
<dbReference type="PANTHER" id="PTHR13360">
    <property type="entry name" value="ACTIVATING SIGNAL COINTEGRATOR 1 COMPLEX SUBUNIT 1"/>
    <property type="match status" value="1"/>
</dbReference>
<dbReference type="PANTHER" id="PTHR13360:SF1">
    <property type="entry name" value="ACTIVATING SIGNAL COINTEGRATOR 1 COMPLEX SUBUNIT 1"/>
    <property type="match status" value="1"/>
</dbReference>
<reference evidence="3 4" key="1">
    <citation type="journal article" date="2014" name="Nat. Commun.">
        <title>Molecular traces of alternative social organization in a termite genome.</title>
        <authorList>
            <person name="Terrapon N."/>
            <person name="Li C."/>
            <person name="Robertson H.M."/>
            <person name="Ji L."/>
            <person name="Meng X."/>
            <person name="Booth W."/>
            <person name="Chen Z."/>
            <person name="Childers C.P."/>
            <person name="Glastad K.M."/>
            <person name="Gokhale K."/>
            <person name="Gowin J."/>
            <person name="Gronenberg W."/>
            <person name="Hermansen R.A."/>
            <person name="Hu H."/>
            <person name="Hunt B.G."/>
            <person name="Huylmans A.K."/>
            <person name="Khalil S.M."/>
            <person name="Mitchell R.D."/>
            <person name="Munoz-Torres M.C."/>
            <person name="Mustard J.A."/>
            <person name="Pan H."/>
            <person name="Reese J.T."/>
            <person name="Scharf M.E."/>
            <person name="Sun F."/>
            <person name="Vogel H."/>
            <person name="Xiao J."/>
            <person name="Yang W."/>
            <person name="Yang Z."/>
            <person name="Yang Z."/>
            <person name="Zhou J."/>
            <person name="Zhu J."/>
            <person name="Brent C.S."/>
            <person name="Elsik C.G."/>
            <person name="Goodisman M.A."/>
            <person name="Liberles D.A."/>
            <person name="Roe R.M."/>
            <person name="Vargo E.L."/>
            <person name="Vilcinskas A."/>
            <person name="Wang J."/>
            <person name="Bornberg-Bauer E."/>
            <person name="Korb J."/>
            <person name="Zhang G."/>
            <person name="Liebig J."/>
        </authorList>
    </citation>
    <scope>NUCLEOTIDE SEQUENCE [LARGE SCALE GENOMIC DNA]</scope>
    <source>
        <tissue evidence="3">Whole organism</tissue>
    </source>
</reference>
<dbReference type="GO" id="GO:0005634">
    <property type="term" value="C:nucleus"/>
    <property type="evidence" value="ECO:0007669"/>
    <property type="project" value="TreeGrafter"/>
</dbReference>
<dbReference type="STRING" id="136037.A0A067QYK4"/>
<dbReference type="Gene3D" id="3.30.1370.10">
    <property type="entry name" value="K Homology domain, type 1"/>
    <property type="match status" value="1"/>
</dbReference>
<dbReference type="FunCoup" id="A0A067QYK4">
    <property type="interactions" value="1411"/>
</dbReference>
<dbReference type="SMART" id="SM00322">
    <property type="entry name" value="KH"/>
    <property type="match status" value="1"/>
</dbReference>
<protein>
    <submittedName>
        <fullName evidence="3">Activating signal cointegrator 1 complex subunit 1</fullName>
    </submittedName>
</protein>
<gene>
    <name evidence="3" type="ORF">L798_10505</name>
</gene>
<proteinExistence type="predicted"/>
<dbReference type="Gene3D" id="3.90.1140.10">
    <property type="entry name" value="Cyclic phosphodiesterase"/>
    <property type="match status" value="1"/>
</dbReference>
<organism evidence="3 4">
    <name type="scientific">Zootermopsis nevadensis</name>
    <name type="common">Dampwood termite</name>
    <dbReference type="NCBI Taxonomy" id="136037"/>
    <lineage>
        <taxon>Eukaryota</taxon>
        <taxon>Metazoa</taxon>
        <taxon>Ecdysozoa</taxon>
        <taxon>Arthropoda</taxon>
        <taxon>Hexapoda</taxon>
        <taxon>Insecta</taxon>
        <taxon>Pterygota</taxon>
        <taxon>Neoptera</taxon>
        <taxon>Polyneoptera</taxon>
        <taxon>Dictyoptera</taxon>
        <taxon>Blattodea</taxon>
        <taxon>Blattoidea</taxon>
        <taxon>Termitoidae</taxon>
        <taxon>Termopsidae</taxon>
        <taxon>Zootermopsis</taxon>
    </lineage>
</organism>
<evidence type="ECO:0000313" key="3">
    <source>
        <dbReference type="EMBL" id="KDR15561.1"/>
    </source>
</evidence>
<dbReference type="PROSITE" id="PS50084">
    <property type="entry name" value="KH_TYPE_1"/>
    <property type="match status" value="1"/>
</dbReference>
<feature type="domain" description="K Homology" evidence="2">
    <location>
        <begin position="61"/>
        <end position="129"/>
    </location>
</feature>
<accession>A0A067QYK4</accession>
<keyword evidence="1" id="KW-0694">RNA-binding</keyword>
<dbReference type="AlphaFoldDB" id="A0A067QYK4"/>
<dbReference type="SUPFAM" id="SSF54791">
    <property type="entry name" value="Eukaryotic type KH-domain (KH-domain type I)"/>
    <property type="match status" value="1"/>
</dbReference>
<dbReference type="GO" id="GO:0006355">
    <property type="term" value="P:regulation of DNA-templated transcription"/>
    <property type="evidence" value="ECO:0007669"/>
    <property type="project" value="TreeGrafter"/>
</dbReference>
<dbReference type="InterPro" id="IPR047538">
    <property type="entry name" value="KH-I_ASCC1"/>
</dbReference>
<dbReference type="EMBL" id="KK852820">
    <property type="protein sequence ID" value="KDR15561.1"/>
    <property type="molecule type" value="Genomic_DNA"/>
</dbReference>